<protein>
    <submittedName>
        <fullName evidence="1">Uncharacterized protein</fullName>
    </submittedName>
</protein>
<dbReference type="PaxDb" id="73239-Q7RNM3"/>
<dbReference type="EMBL" id="AABL01000484">
    <property type="protein sequence ID" value="EAA21160.1"/>
    <property type="molecule type" value="Genomic_DNA"/>
</dbReference>
<reference evidence="1 2" key="1">
    <citation type="journal article" date="2002" name="Nature">
        <title>Genome sequence and comparative analysis of the model rodent malaria parasite Plasmodium yoelii yoelii.</title>
        <authorList>
            <person name="Carlton J.M."/>
            <person name="Angiuoli S.V."/>
            <person name="Suh B.B."/>
            <person name="Kooij T.W."/>
            <person name="Pertea M."/>
            <person name="Silva J.C."/>
            <person name="Ermolaeva M.D."/>
            <person name="Allen J.E."/>
            <person name="Selengut J.D."/>
            <person name="Koo H.L."/>
            <person name="Peterson J.D."/>
            <person name="Pop M."/>
            <person name="Kosack D.S."/>
            <person name="Shumway M.F."/>
            <person name="Bidwell S.L."/>
            <person name="Shallom S.J."/>
            <person name="van Aken S.E."/>
            <person name="Riedmuller S.B."/>
            <person name="Feldblyum T.V."/>
            <person name="Cho J.K."/>
            <person name="Quackenbush J."/>
            <person name="Sedegah M."/>
            <person name="Shoaibi A."/>
            <person name="Cummings L.M."/>
            <person name="Florens L."/>
            <person name="Yates J.R."/>
            <person name="Raine J.D."/>
            <person name="Sinden R.E."/>
            <person name="Harris M.A."/>
            <person name="Cunningham D.A."/>
            <person name="Preiser P.R."/>
            <person name="Bergman L.W."/>
            <person name="Vaidya A.B."/>
            <person name="van Lin L.H."/>
            <person name="Janse C.J."/>
            <person name="Waters A.P."/>
            <person name="Smith H.O."/>
            <person name="White O.R."/>
            <person name="Salzberg S.L."/>
            <person name="Venter J.C."/>
            <person name="Fraser C.M."/>
            <person name="Hoffman S.L."/>
            <person name="Gardner M.J."/>
            <person name="Carucci D.J."/>
        </authorList>
    </citation>
    <scope>NUCLEOTIDE SEQUENCE [LARGE SCALE GENOMIC DNA]</scope>
    <source>
        <strain evidence="1 2">17XNL</strain>
    </source>
</reference>
<sequence>MWDTYIYIISHEIKTEIENLKYTNSHIYKYIYLCKYELVFSLKKQNV</sequence>
<name>Q7RNM3_PLAYO</name>
<dbReference type="Proteomes" id="UP000008553">
    <property type="component" value="Unassembled WGS sequence"/>
</dbReference>
<dbReference type="AlphaFoldDB" id="Q7RNM3"/>
<comment type="caution">
    <text evidence="1">The sequence shown here is derived from an EMBL/GenBank/DDBJ whole genome shotgun (WGS) entry which is preliminary data.</text>
</comment>
<accession>Q7RNM3</accession>
<dbReference type="InParanoid" id="Q7RNM3"/>
<organism evidence="1 2">
    <name type="scientific">Plasmodium yoelii yoelii</name>
    <dbReference type="NCBI Taxonomy" id="73239"/>
    <lineage>
        <taxon>Eukaryota</taxon>
        <taxon>Sar</taxon>
        <taxon>Alveolata</taxon>
        <taxon>Apicomplexa</taxon>
        <taxon>Aconoidasida</taxon>
        <taxon>Haemosporida</taxon>
        <taxon>Plasmodiidae</taxon>
        <taxon>Plasmodium</taxon>
        <taxon>Plasmodium (Vinckeia)</taxon>
    </lineage>
</organism>
<keyword evidence="2" id="KW-1185">Reference proteome</keyword>
<evidence type="ECO:0000313" key="1">
    <source>
        <dbReference type="EMBL" id="EAA21160.1"/>
    </source>
</evidence>
<gene>
    <name evidence="1" type="ORF">PY01793</name>
</gene>
<evidence type="ECO:0000313" key="2">
    <source>
        <dbReference type="Proteomes" id="UP000008553"/>
    </source>
</evidence>
<proteinExistence type="predicted"/>